<dbReference type="EMBL" id="CP034438">
    <property type="protein sequence ID" value="AZN30385.1"/>
    <property type="molecule type" value="Genomic_DNA"/>
</dbReference>
<accession>A0A3Q8WU81</accession>
<sequence>MRIETNGLPGVAFVSLLPVAAGEFETKTFTDRATEKTEVKTAPDGRPVFRTSLKGLTLDDSGKPSKEEQNLTLAVIEPCDVSAGVPMVAAGRVWTTHYVANNGRLGVSIIAERLEPLNAANPFVKKD</sequence>
<dbReference type="AlphaFoldDB" id="A0A3Q8WU81"/>
<keyword evidence="2" id="KW-1185">Reference proteome</keyword>
<gene>
    <name evidence="1" type="ORF">EJO69_08760</name>
</gene>
<dbReference type="RefSeq" id="WP_126041082.1">
    <property type="nucleotide sequence ID" value="NZ_CP034438.1"/>
</dbReference>
<evidence type="ECO:0000313" key="2">
    <source>
        <dbReference type="Proteomes" id="UP000270021"/>
    </source>
</evidence>
<name>A0A3Q8WU81_9ACTO</name>
<evidence type="ECO:0000313" key="1">
    <source>
        <dbReference type="EMBL" id="AZN30385.1"/>
    </source>
</evidence>
<proteinExistence type="predicted"/>
<organism evidence="1 2">
    <name type="scientific">Flaviflexus salsibiostraticola</name>
    <dbReference type="NCBI Taxonomy" id="1282737"/>
    <lineage>
        <taxon>Bacteria</taxon>
        <taxon>Bacillati</taxon>
        <taxon>Actinomycetota</taxon>
        <taxon>Actinomycetes</taxon>
        <taxon>Actinomycetales</taxon>
        <taxon>Actinomycetaceae</taxon>
        <taxon>Flaviflexus</taxon>
    </lineage>
</organism>
<dbReference type="KEGG" id="fsl:EJO69_08760"/>
<dbReference type="Proteomes" id="UP000270021">
    <property type="component" value="Chromosome"/>
</dbReference>
<protein>
    <submittedName>
        <fullName evidence="1">Uncharacterized protein</fullName>
    </submittedName>
</protein>
<reference evidence="1 2" key="1">
    <citation type="submission" date="2018-12" db="EMBL/GenBank/DDBJ databases">
        <title>Complete genome sequence of Flaviflexus salsibiostraticola KCTC 33148.</title>
        <authorList>
            <person name="Bae J.-W."/>
        </authorList>
    </citation>
    <scope>NUCLEOTIDE SEQUENCE [LARGE SCALE GENOMIC DNA]</scope>
    <source>
        <strain evidence="1 2">KCTC 33148</strain>
    </source>
</reference>